<evidence type="ECO:0000256" key="5">
    <source>
        <dbReference type="SAM" id="Phobius"/>
    </source>
</evidence>
<dbReference type="GO" id="GO:0046872">
    <property type="term" value="F:metal ion binding"/>
    <property type="evidence" value="ECO:0007669"/>
    <property type="project" value="UniProtKB-KW"/>
</dbReference>
<dbReference type="Proteomes" id="UP000541352">
    <property type="component" value="Unassembled WGS sequence"/>
</dbReference>
<sequence length="931" mass="105691">MERLDLIFEENKKMKSKWILTGAAAIVLLSSFSFLRIFSHQINFNEEVKPILNKHCMACHGGVKKAGGVSFLFEKDMYDPAKSGKPPVVAGDAEESEMMRRILLPEGHEDKMPKDGPPLSAEEVEILTKWIDQGAKWGNHWAYNRVERPSVPSVGSFWARLGFTDDEETHWAKNEIDHFVLEKLREQQLKPAAEADRATLIRRVSLDLTGLPPTDAQVQRFLKDTSPKAYENLVDSLLASSGYGERWAGMWLDLARYADTKGYERDPGRSIWRYRDWLIKAFNEDKPYDKFVVEQLAGDLLPNPTDAQLIATGFHRNTMNNDEGGTQDEEFRVAAVIDRVNTTWDVFQGTTFGCVQCHSHPYDPFTHEEYYKYVAFFNNTRDEDVTSDTPTLRFYGKEDSVRVVKIGQWIKAHQGQKGMKLPDFQRFARIMEPKVNSHDFDQHVNASLLDAKYFGIQDQGTARWPNVTLTGKNRLLLNIGTNAENALLQLHQDSTKGKVILSLELSKVGDTVMVLPVAPDGGKRSLFWTLHSPKTPKEWVKIKWAAFQEALPGKDEAGFADVEKLYAEILTGGVESTPIMYDGHGDLARTTHVFERGNWTVKGKKVNPDVPNLFKESGAKNASMKNRLDLAQWMTSREHPLTARVAVNRIWEQLFGTGIVETVEDFGSQGITPTHQELLDWLSVELMETHQWSLKKLLKQITLSATYRQSAAVTPEKLAQDPFNKWLSRGPRVRLSAEQIRDQLLATSGLLSHKMYGRSVMPLQPDNIWLSPYDGAKWQLSAGEDRYRRALYIYWKRTAPYPSMVMFDAPSREFCQVRRIRTNTPLQALVTLNDPVYLEAAHCFSEAIAAKYASPQEQIREAYRRLTYQSISPKRLQVLLNLYNKSLANYRKDTGATKKLLANDGNATPELAALTVTANAMLNLDEVVTKP</sequence>
<dbReference type="PROSITE" id="PS51007">
    <property type="entry name" value="CYTC"/>
    <property type="match status" value="1"/>
</dbReference>
<protein>
    <recommendedName>
        <fullName evidence="6">Cytochrome c domain-containing protein</fullName>
    </recommendedName>
</protein>
<comment type="caution">
    <text evidence="7">The sequence shown here is derived from an EMBL/GenBank/DDBJ whole genome shotgun (WGS) entry which is preliminary data.</text>
</comment>
<name>A0A7W6ESW3_9BACT</name>
<dbReference type="InterPro" id="IPR022655">
    <property type="entry name" value="DUF1553"/>
</dbReference>
<dbReference type="PANTHER" id="PTHR35889:SF3">
    <property type="entry name" value="F-BOX DOMAIN-CONTAINING PROTEIN"/>
    <property type="match status" value="1"/>
</dbReference>
<dbReference type="Pfam" id="PF07635">
    <property type="entry name" value="PSCyt1"/>
    <property type="match status" value="1"/>
</dbReference>
<feature type="domain" description="Cytochrome c" evidence="6">
    <location>
        <begin position="43"/>
        <end position="135"/>
    </location>
</feature>
<evidence type="ECO:0000256" key="1">
    <source>
        <dbReference type="ARBA" id="ARBA00022617"/>
    </source>
</evidence>
<keyword evidence="1 4" id="KW-0349">Heme</keyword>
<dbReference type="Pfam" id="PF07583">
    <property type="entry name" value="PSCyt2"/>
    <property type="match status" value="1"/>
</dbReference>
<dbReference type="InterPro" id="IPR011429">
    <property type="entry name" value="Cyt_c_Planctomycete-type"/>
</dbReference>
<evidence type="ECO:0000256" key="2">
    <source>
        <dbReference type="ARBA" id="ARBA00022723"/>
    </source>
</evidence>
<proteinExistence type="predicted"/>
<dbReference type="SUPFAM" id="SSF46626">
    <property type="entry name" value="Cytochrome c"/>
    <property type="match status" value="1"/>
</dbReference>
<keyword evidence="5" id="KW-0812">Transmembrane</keyword>
<keyword evidence="5" id="KW-1133">Transmembrane helix</keyword>
<dbReference type="InterPro" id="IPR036909">
    <property type="entry name" value="Cyt_c-like_dom_sf"/>
</dbReference>
<evidence type="ECO:0000313" key="8">
    <source>
        <dbReference type="Proteomes" id="UP000541352"/>
    </source>
</evidence>
<dbReference type="EMBL" id="JACIBY010000013">
    <property type="protein sequence ID" value="MBB3840947.1"/>
    <property type="molecule type" value="Genomic_DNA"/>
</dbReference>
<dbReference type="AlphaFoldDB" id="A0A7W6ESW3"/>
<dbReference type="PANTHER" id="PTHR35889">
    <property type="entry name" value="CYCLOINULO-OLIGOSACCHARIDE FRUCTANOTRANSFERASE-RELATED"/>
    <property type="match status" value="1"/>
</dbReference>
<dbReference type="Pfam" id="PF07587">
    <property type="entry name" value="PSD1"/>
    <property type="match status" value="1"/>
</dbReference>
<keyword evidence="5" id="KW-0472">Membrane</keyword>
<dbReference type="GO" id="GO:0020037">
    <property type="term" value="F:heme binding"/>
    <property type="evidence" value="ECO:0007669"/>
    <property type="project" value="InterPro"/>
</dbReference>
<evidence type="ECO:0000313" key="7">
    <source>
        <dbReference type="EMBL" id="MBB3840947.1"/>
    </source>
</evidence>
<organism evidence="7 8">
    <name type="scientific">Runella defluvii</name>
    <dbReference type="NCBI Taxonomy" id="370973"/>
    <lineage>
        <taxon>Bacteria</taxon>
        <taxon>Pseudomonadati</taxon>
        <taxon>Bacteroidota</taxon>
        <taxon>Cytophagia</taxon>
        <taxon>Cytophagales</taxon>
        <taxon>Spirosomataceae</taxon>
        <taxon>Runella</taxon>
    </lineage>
</organism>
<evidence type="ECO:0000256" key="4">
    <source>
        <dbReference type="PROSITE-ProRule" id="PRU00433"/>
    </source>
</evidence>
<gene>
    <name evidence="7" type="ORF">FHS57_004968</name>
</gene>
<feature type="transmembrane region" description="Helical" evidence="5">
    <location>
        <begin position="18"/>
        <end position="38"/>
    </location>
</feature>
<dbReference type="InterPro" id="IPR009056">
    <property type="entry name" value="Cyt_c-like_dom"/>
</dbReference>
<keyword evidence="8" id="KW-1185">Reference proteome</keyword>
<evidence type="ECO:0000259" key="6">
    <source>
        <dbReference type="PROSITE" id="PS51007"/>
    </source>
</evidence>
<evidence type="ECO:0000256" key="3">
    <source>
        <dbReference type="ARBA" id="ARBA00023004"/>
    </source>
</evidence>
<dbReference type="InterPro" id="IPR011444">
    <property type="entry name" value="DUF1549"/>
</dbReference>
<keyword evidence="2 4" id="KW-0479">Metal-binding</keyword>
<reference evidence="7 8" key="1">
    <citation type="submission" date="2020-08" db="EMBL/GenBank/DDBJ databases">
        <title>Genomic Encyclopedia of Type Strains, Phase IV (KMG-IV): sequencing the most valuable type-strain genomes for metagenomic binning, comparative biology and taxonomic classification.</title>
        <authorList>
            <person name="Goeker M."/>
        </authorList>
    </citation>
    <scope>NUCLEOTIDE SEQUENCE [LARGE SCALE GENOMIC DNA]</scope>
    <source>
        <strain evidence="7 8">DSM 17976</strain>
    </source>
</reference>
<accession>A0A7W6ESW3</accession>
<keyword evidence="3 4" id="KW-0408">Iron</keyword>
<dbReference type="GO" id="GO:0009055">
    <property type="term" value="F:electron transfer activity"/>
    <property type="evidence" value="ECO:0007669"/>
    <property type="project" value="InterPro"/>
</dbReference>